<evidence type="ECO:0000256" key="6">
    <source>
        <dbReference type="ARBA" id="ARBA00023012"/>
    </source>
</evidence>
<dbReference type="InterPro" id="IPR050736">
    <property type="entry name" value="Sensor_HK_Regulatory"/>
</dbReference>
<dbReference type="PANTHER" id="PTHR43711">
    <property type="entry name" value="TWO-COMPONENT HISTIDINE KINASE"/>
    <property type="match status" value="1"/>
</dbReference>
<evidence type="ECO:0000256" key="3">
    <source>
        <dbReference type="ARBA" id="ARBA00022553"/>
    </source>
</evidence>
<dbReference type="EMBL" id="MFDU01000004">
    <property type="protein sequence ID" value="OGE64626.1"/>
    <property type="molecule type" value="Genomic_DNA"/>
</dbReference>
<dbReference type="PRINTS" id="PR00344">
    <property type="entry name" value="BCTRLSENSOR"/>
</dbReference>
<keyword evidence="8" id="KW-1133">Transmembrane helix</keyword>
<dbReference type="CDD" id="cd00082">
    <property type="entry name" value="HisKA"/>
    <property type="match status" value="1"/>
</dbReference>
<organism evidence="10 11">
    <name type="scientific">Candidatus Daviesbacteria bacterium RIFCSPLOWO2_02_FULL_36_8</name>
    <dbReference type="NCBI Taxonomy" id="1797793"/>
    <lineage>
        <taxon>Bacteria</taxon>
        <taxon>Candidatus Daviesiibacteriota</taxon>
    </lineage>
</organism>
<dbReference type="SMART" id="SM00388">
    <property type="entry name" value="HisKA"/>
    <property type="match status" value="1"/>
</dbReference>
<dbReference type="SMART" id="SM00387">
    <property type="entry name" value="HATPase_c"/>
    <property type="match status" value="1"/>
</dbReference>
<dbReference type="PANTHER" id="PTHR43711:SF31">
    <property type="entry name" value="HISTIDINE KINASE"/>
    <property type="match status" value="1"/>
</dbReference>
<name>A0A1F5MGX6_9BACT</name>
<evidence type="ECO:0000256" key="8">
    <source>
        <dbReference type="SAM" id="Phobius"/>
    </source>
</evidence>
<dbReference type="SUPFAM" id="SSF47384">
    <property type="entry name" value="Homodimeric domain of signal transducing histidine kinase"/>
    <property type="match status" value="1"/>
</dbReference>
<comment type="catalytic activity">
    <reaction evidence="1">
        <text>ATP + protein L-histidine = ADP + protein N-phospho-L-histidine.</text>
        <dbReference type="EC" id="2.7.13.3"/>
    </reaction>
</comment>
<keyword evidence="8" id="KW-0472">Membrane</keyword>
<feature type="domain" description="Histidine kinase" evidence="9">
    <location>
        <begin position="492"/>
        <end position="714"/>
    </location>
</feature>
<dbReference type="EC" id="2.7.13.3" evidence="2"/>
<feature type="transmembrane region" description="Helical" evidence="8">
    <location>
        <begin position="169"/>
        <end position="191"/>
    </location>
</feature>
<feature type="transmembrane region" description="Helical" evidence="8">
    <location>
        <begin position="237"/>
        <end position="259"/>
    </location>
</feature>
<evidence type="ECO:0000256" key="7">
    <source>
        <dbReference type="SAM" id="Coils"/>
    </source>
</evidence>
<evidence type="ECO:0000259" key="9">
    <source>
        <dbReference type="PROSITE" id="PS50109"/>
    </source>
</evidence>
<dbReference type="GO" id="GO:0000155">
    <property type="term" value="F:phosphorelay sensor kinase activity"/>
    <property type="evidence" value="ECO:0007669"/>
    <property type="project" value="InterPro"/>
</dbReference>
<dbReference type="InterPro" id="IPR031621">
    <property type="entry name" value="HisKA_7TM"/>
</dbReference>
<accession>A0A1F5MGX6</accession>
<keyword evidence="4" id="KW-0808">Transferase</keyword>
<proteinExistence type="predicted"/>
<evidence type="ECO:0000256" key="4">
    <source>
        <dbReference type="ARBA" id="ARBA00022679"/>
    </source>
</evidence>
<feature type="transmembrane region" description="Helical" evidence="8">
    <location>
        <begin position="197"/>
        <end position="217"/>
    </location>
</feature>
<keyword evidence="8" id="KW-0812">Transmembrane</keyword>
<dbReference type="InterPro" id="IPR003594">
    <property type="entry name" value="HATPase_dom"/>
</dbReference>
<dbReference type="InterPro" id="IPR005467">
    <property type="entry name" value="His_kinase_dom"/>
</dbReference>
<feature type="transmembrane region" description="Helical" evidence="8">
    <location>
        <begin position="61"/>
        <end position="82"/>
    </location>
</feature>
<dbReference type="InterPro" id="IPR036097">
    <property type="entry name" value="HisK_dim/P_sf"/>
</dbReference>
<dbReference type="Proteomes" id="UP000183317">
    <property type="component" value="Unassembled WGS sequence"/>
</dbReference>
<protein>
    <recommendedName>
        <fullName evidence="2">histidine kinase</fullName>
        <ecNumber evidence="2">2.7.13.3</ecNumber>
    </recommendedName>
</protein>
<dbReference type="InterPro" id="IPR003661">
    <property type="entry name" value="HisK_dim/P_dom"/>
</dbReference>
<dbReference type="SUPFAM" id="SSF55874">
    <property type="entry name" value="ATPase domain of HSP90 chaperone/DNA topoisomerase II/histidine kinase"/>
    <property type="match status" value="1"/>
</dbReference>
<evidence type="ECO:0000313" key="10">
    <source>
        <dbReference type="EMBL" id="OGE64626.1"/>
    </source>
</evidence>
<feature type="coiled-coil region" evidence="7">
    <location>
        <begin position="458"/>
        <end position="485"/>
    </location>
</feature>
<evidence type="ECO:0000256" key="1">
    <source>
        <dbReference type="ARBA" id="ARBA00000085"/>
    </source>
</evidence>
<dbReference type="InterPro" id="IPR036890">
    <property type="entry name" value="HATPase_C_sf"/>
</dbReference>
<keyword evidence="5" id="KW-0418">Kinase</keyword>
<dbReference type="Gene3D" id="1.10.287.130">
    <property type="match status" value="1"/>
</dbReference>
<comment type="caution">
    <text evidence="10">The sequence shown here is derived from an EMBL/GenBank/DDBJ whole genome shotgun (WGS) entry which is preliminary data.</text>
</comment>
<feature type="transmembrane region" description="Helical" evidence="8">
    <location>
        <begin position="134"/>
        <end position="153"/>
    </location>
</feature>
<keyword evidence="7" id="KW-0175">Coiled coil</keyword>
<dbReference type="InterPro" id="IPR004358">
    <property type="entry name" value="Sig_transdc_His_kin-like_C"/>
</dbReference>
<dbReference type="Pfam" id="PF16927">
    <property type="entry name" value="HisKA_7TM"/>
    <property type="match status" value="1"/>
</dbReference>
<dbReference type="Pfam" id="PF02518">
    <property type="entry name" value="HATPase_c"/>
    <property type="match status" value="1"/>
</dbReference>
<reference evidence="10 11" key="1">
    <citation type="journal article" date="2016" name="Nat. Commun.">
        <title>Thousands of microbial genomes shed light on interconnected biogeochemical processes in an aquifer system.</title>
        <authorList>
            <person name="Anantharaman K."/>
            <person name="Brown C.T."/>
            <person name="Hug L.A."/>
            <person name="Sharon I."/>
            <person name="Castelle C.J."/>
            <person name="Probst A.J."/>
            <person name="Thomas B.C."/>
            <person name="Singh A."/>
            <person name="Wilkins M.J."/>
            <person name="Karaoz U."/>
            <person name="Brodie E.L."/>
            <person name="Williams K.H."/>
            <person name="Hubbard S.S."/>
            <person name="Banfield J.F."/>
        </authorList>
    </citation>
    <scope>NUCLEOTIDE SEQUENCE [LARGE SCALE GENOMIC DNA]</scope>
</reference>
<dbReference type="Gene3D" id="3.30.565.10">
    <property type="entry name" value="Histidine kinase-like ATPase, C-terminal domain"/>
    <property type="match status" value="1"/>
</dbReference>
<feature type="transmembrane region" description="Helical" evidence="8">
    <location>
        <begin position="29"/>
        <end position="49"/>
    </location>
</feature>
<dbReference type="Pfam" id="PF00512">
    <property type="entry name" value="HisKA"/>
    <property type="match status" value="1"/>
</dbReference>
<keyword evidence="3" id="KW-0597">Phosphoprotein</keyword>
<dbReference type="AlphaFoldDB" id="A0A1F5MGX6"/>
<evidence type="ECO:0000313" key="11">
    <source>
        <dbReference type="Proteomes" id="UP000183317"/>
    </source>
</evidence>
<dbReference type="PROSITE" id="PS50109">
    <property type="entry name" value="HIS_KIN"/>
    <property type="match status" value="1"/>
</dbReference>
<keyword evidence="6" id="KW-0902">Two-component regulatory system</keyword>
<dbReference type="SUPFAM" id="SSF55781">
    <property type="entry name" value="GAF domain-like"/>
    <property type="match status" value="1"/>
</dbReference>
<feature type="transmembrane region" description="Helical" evidence="8">
    <location>
        <begin position="6"/>
        <end position="22"/>
    </location>
</feature>
<feature type="transmembrane region" description="Helical" evidence="8">
    <location>
        <begin position="94"/>
        <end position="114"/>
    </location>
</feature>
<evidence type="ECO:0000256" key="5">
    <source>
        <dbReference type="ARBA" id="ARBA00022777"/>
    </source>
</evidence>
<dbReference type="CDD" id="cd16922">
    <property type="entry name" value="HATPase_EvgS-ArcB-TorS-like"/>
    <property type="match status" value="1"/>
</dbReference>
<dbReference type="FunFam" id="3.30.565.10:FF:000006">
    <property type="entry name" value="Sensor histidine kinase WalK"/>
    <property type="match status" value="1"/>
</dbReference>
<gene>
    <name evidence="10" type="ORF">A3J13_01565</name>
</gene>
<dbReference type="InterPro" id="IPR003018">
    <property type="entry name" value="GAF"/>
</dbReference>
<evidence type="ECO:0000256" key="2">
    <source>
        <dbReference type="ARBA" id="ARBA00012438"/>
    </source>
</evidence>
<dbReference type="Pfam" id="PF13185">
    <property type="entry name" value="GAF_2"/>
    <property type="match status" value="1"/>
</dbReference>
<dbReference type="InterPro" id="IPR029016">
    <property type="entry name" value="GAF-like_dom_sf"/>
</dbReference>
<sequence length="740" mass="82502">MELPVTIFTVASNVFLGLLTYFKNPRSATNILFALLSTILGAWAVSNYFSLHAADLPSTLAWIRIVLSIVTPMWTVLFLLVLVFPGDELKVNKVLFGFLILYTILTSGVALSPYMFTSITGTLANPQPVPGPGIALHAVLAIGSLIACSFVLIRRFRKAQGRLRSQLKFFLFGIVISFSLLILTNFVLVNVFQNTSLVVFGPFFTLILVGSISYAIVRHRFLDIRLIVARTVAYVSLLTILAVVYSLGFFVIGDFIIGVTGRGQLVVSTALAMIIALSFQPLRNFIERLTDKIFFRYHYDSQEFLKNLSVFMSVTIDLKRLTGGILEKLLSEVRITRGAFILLVSHDHDMIEATDFRGYDRSPIITASEIAQFLSQKNMFVFDELPEGLPKEIMRKLNISLVLPLIVNDEKVGVLFLGEKQSGDIYSQKDIKVLEILVPELSVAIKHSKEYEEIKKFNITLREEVNKATGELKEANVKLQELDLLKDDFVSIASHELRTPMTAIRSYAWMALHKADIPLSDKVEKYIIRVLLSTERLINLVNDMLNISRIESGRIEINPESVDLVSLVKDIVDEVYYSKSTERNLHFMILEKKIPKAFADPDKLRQVLLNLVGNSLKFTPIDGKITFDFFTDGKVVEVSVKDSGVGISKEDQSKLFHKFSRLDSSYTAISTSGGTGLGLFISKSLIELMHGKIWASSEGIGKGTTMTISLPVASPDIIAHPENYIVKAKGEVKGLEPVAI</sequence>
<dbReference type="Gene3D" id="3.30.450.40">
    <property type="match status" value="1"/>
</dbReference>